<sequence length="103" mass="11438">MALRLNRAVMLALVPILLLTYGHHALANSETKSFSTPKKTAVIVNSSNVKHRICYYQDQAYSLGALIEVGGYIMRCDNANDFESNGALKWITLDKSNLDHSQP</sequence>
<evidence type="ECO:0000313" key="2">
    <source>
        <dbReference type="Proteomes" id="UP000004349"/>
    </source>
</evidence>
<dbReference type="EMBL" id="AFWE01000201">
    <property type="protein sequence ID" value="EGU31322.1"/>
    <property type="molecule type" value="Genomic_DNA"/>
</dbReference>
<dbReference type="RefSeq" id="WP_005598521.1">
    <property type="nucleotide sequence ID" value="NZ_AFWE01000201.1"/>
</dbReference>
<name>F9RT84_9VIBR</name>
<dbReference type="AlphaFoldDB" id="F9RT84"/>
<reference evidence="1 2" key="1">
    <citation type="journal article" date="2012" name="Int. J. Syst. Evol. Microbiol.">
        <title>Vibrio caribbeanicus sp. nov., isolated from the marine sponge Scleritoderma cyanea.</title>
        <authorList>
            <person name="Hoffmann M."/>
            <person name="Monday S.R."/>
            <person name="Allard M.W."/>
            <person name="Strain E.A."/>
            <person name="Whittaker P."/>
            <person name="Naum M."/>
            <person name="McCarthy P.J."/>
            <person name="Lopez J.V."/>
            <person name="Fischer M."/>
            <person name="Brown E.W."/>
        </authorList>
    </citation>
    <scope>NUCLEOTIDE SEQUENCE [LARGE SCALE GENOMIC DNA]</scope>
    <source>
        <strain evidence="1 2">LMG 19158</strain>
    </source>
</reference>
<evidence type="ECO:0008006" key="3">
    <source>
        <dbReference type="Google" id="ProtNLM"/>
    </source>
</evidence>
<dbReference type="Proteomes" id="UP000004349">
    <property type="component" value="Unassembled WGS sequence"/>
</dbReference>
<organism evidence="1 2">
    <name type="scientific">Vibrio scophthalmi LMG 19158</name>
    <dbReference type="NCBI Taxonomy" id="870967"/>
    <lineage>
        <taxon>Bacteria</taxon>
        <taxon>Pseudomonadati</taxon>
        <taxon>Pseudomonadota</taxon>
        <taxon>Gammaproteobacteria</taxon>
        <taxon>Vibrionales</taxon>
        <taxon>Vibrionaceae</taxon>
        <taxon>Vibrio</taxon>
    </lineage>
</organism>
<proteinExistence type="predicted"/>
<accession>F9RT84</accession>
<protein>
    <recommendedName>
        <fullName evidence="3">DUF1496 domain-containing protein</fullName>
    </recommendedName>
</protein>
<dbReference type="InterPro" id="IPR009971">
    <property type="entry name" value="DUF1496"/>
</dbReference>
<dbReference type="eggNOG" id="ENOG5033A83">
    <property type="taxonomic scope" value="Bacteria"/>
</dbReference>
<dbReference type="Pfam" id="PF07383">
    <property type="entry name" value="DUF1496"/>
    <property type="match status" value="1"/>
</dbReference>
<gene>
    <name evidence="1" type="ORF">VIS19158_14492</name>
</gene>
<comment type="caution">
    <text evidence="1">The sequence shown here is derived from an EMBL/GenBank/DDBJ whole genome shotgun (WGS) entry which is preliminary data.</text>
</comment>
<evidence type="ECO:0000313" key="1">
    <source>
        <dbReference type="EMBL" id="EGU31322.1"/>
    </source>
</evidence>